<reference evidence="2 3" key="1">
    <citation type="journal article" date="2019" name="Int. J. Syst. Evol. Microbiol.">
        <title>The Global Catalogue of Microorganisms (GCM) 10K type strain sequencing project: providing services to taxonomists for standard genome sequencing and annotation.</title>
        <authorList>
            <consortium name="The Broad Institute Genomics Platform"/>
            <consortium name="The Broad Institute Genome Sequencing Center for Infectious Disease"/>
            <person name="Wu L."/>
            <person name="Ma J."/>
        </authorList>
    </citation>
    <scope>NUCLEOTIDE SEQUENCE [LARGE SCALE GENOMIC DNA]</scope>
    <source>
        <strain evidence="2 3">JCM 12389</strain>
    </source>
</reference>
<comment type="caution">
    <text evidence="2">The sequence shown here is derived from an EMBL/GenBank/DDBJ whole genome shotgun (WGS) entry which is preliminary data.</text>
</comment>
<evidence type="ECO:0008006" key="4">
    <source>
        <dbReference type="Google" id="ProtNLM"/>
    </source>
</evidence>
<proteinExistence type="predicted"/>
<sequence>MCLQGTLYCHGKIVAVTVDRILGGMFYKLCDEVNDLDWVVALQQLIELLKDTLKRTNKKMQQLIKSQLQQWIADLSNYIKVYLPISVCES</sequence>
<keyword evidence="1" id="KW-0175">Coiled coil</keyword>
<name>A0ABN1B0D3_9BACI</name>
<organism evidence="2 3">
    <name type="scientific">Salinibacillus aidingensis</name>
    <dbReference type="NCBI Taxonomy" id="237684"/>
    <lineage>
        <taxon>Bacteria</taxon>
        <taxon>Bacillati</taxon>
        <taxon>Bacillota</taxon>
        <taxon>Bacilli</taxon>
        <taxon>Bacillales</taxon>
        <taxon>Bacillaceae</taxon>
        <taxon>Salinibacillus</taxon>
    </lineage>
</organism>
<protein>
    <recommendedName>
        <fullName evidence="4">Transposase</fullName>
    </recommendedName>
</protein>
<evidence type="ECO:0000313" key="3">
    <source>
        <dbReference type="Proteomes" id="UP001500880"/>
    </source>
</evidence>
<accession>A0ABN1B0D3</accession>
<evidence type="ECO:0000313" key="2">
    <source>
        <dbReference type="EMBL" id="GAA0487715.1"/>
    </source>
</evidence>
<feature type="coiled-coil region" evidence="1">
    <location>
        <begin position="39"/>
        <end position="70"/>
    </location>
</feature>
<dbReference type="Proteomes" id="UP001500880">
    <property type="component" value="Unassembled WGS sequence"/>
</dbReference>
<dbReference type="EMBL" id="BAAADO010000002">
    <property type="protein sequence ID" value="GAA0487715.1"/>
    <property type="molecule type" value="Genomic_DNA"/>
</dbReference>
<evidence type="ECO:0000256" key="1">
    <source>
        <dbReference type="SAM" id="Coils"/>
    </source>
</evidence>
<gene>
    <name evidence="2" type="ORF">GCM10008986_11560</name>
</gene>
<keyword evidence="3" id="KW-1185">Reference proteome</keyword>